<dbReference type="AlphaFoldDB" id="A0A1G7RK42"/>
<evidence type="ECO:0000259" key="7">
    <source>
        <dbReference type="Pfam" id="PF12706"/>
    </source>
</evidence>
<dbReference type="Proteomes" id="UP000199415">
    <property type="component" value="Unassembled WGS sequence"/>
</dbReference>
<sequence>MRAIVLGSAAGGGFPQWNCGCGNCARAWRGDPDAVPRTQSALAVTADERRWLLLNASPDLRQQILTTPALHPRSAPRGSPIAAVAVTNADVDHLAGLLTLRESQPLALYGTARAHAALTGSPVFEVLDRATVSRRELPLEATTPVHDAEGAGIGLWLTAFAVPGKVARYLETGDDPAALAGSPGDTIGLAVADADGRRMVYIPGCAAVDQRVTRRVAGAEALFFDGTLYRDDELIRAGLGAKTGARMGHVPVAGPGGSMAALADVKVRRRVYVHVNNSNPMIRADTPERAEVEAAGWTVAFDGLEVAA</sequence>
<dbReference type="EMBL" id="FNCE01000005">
    <property type="protein sequence ID" value="SDG10569.1"/>
    <property type="molecule type" value="Genomic_DNA"/>
</dbReference>
<dbReference type="InterPro" id="IPR036866">
    <property type="entry name" value="RibonucZ/Hydroxyglut_hydro"/>
</dbReference>
<name>A0A1G7RK42_9PROT</name>
<dbReference type="Pfam" id="PF12706">
    <property type="entry name" value="Lactamase_B_2"/>
    <property type="match status" value="1"/>
</dbReference>
<evidence type="ECO:0000313" key="8">
    <source>
        <dbReference type="EMBL" id="SDG10569.1"/>
    </source>
</evidence>
<organism evidence="8 9">
    <name type="scientific">Limimonas halophila</name>
    <dbReference type="NCBI Taxonomy" id="1082479"/>
    <lineage>
        <taxon>Bacteria</taxon>
        <taxon>Pseudomonadati</taxon>
        <taxon>Pseudomonadota</taxon>
        <taxon>Alphaproteobacteria</taxon>
        <taxon>Rhodospirillales</taxon>
        <taxon>Rhodovibrionaceae</taxon>
        <taxon>Limimonas</taxon>
    </lineage>
</organism>
<keyword evidence="9" id="KW-1185">Reference proteome</keyword>
<evidence type="ECO:0000256" key="4">
    <source>
        <dbReference type="ARBA" id="ARBA00022448"/>
    </source>
</evidence>
<keyword evidence="4 6" id="KW-0813">Transport</keyword>
<protein>
    <recommendedName>
        <fullName evidence="3 6">Coenzyme PQQ synthesis protein B</fullName>
    </recommendedName>
    <alternativeName>
        <fullName evidence="6">Pyrroloquinoline quinone biosynthesis protein B</fullName>
    </alternativeName>
</protein>
<proteinExistence type="inferred from homology"/>
<dbReference type="GO" id="GO:0018189">
    <property type="term" value="P:pyrroloquinoline quinone biosynthetic process"/>
    <property type="evidence" value="ECO:0007669"/>
    <property type="project" value="UniProtKB-UniRule"/>
</dbReference>
<accession>A0A1G7RK42</accession>
<feature type="domain" description="Metallo-beta-lactamase" evidence="7">
    <location>
        <begin position="50"/>
        <end position="274"/>
    </location>
</feature>
<comment type="pathway">
    <text evidence="1 6">Cofactor biosynthesis; pyrroloquinoline quinone biosynthesis.</text>
</comment>
<dbReference type="UniPathway" id="UPA00539"/>
<evidence type="ECO:0000256" key="2">
    <source>
        <dbReference type="ARBA" id="ARBA00008481"/>
    </source>
</evidence>
<keyword evidence="5 6" id="KW-0884">PQQ biosynthesis</keyword>
<dbReference type="NCBIfam" id="TIGR02108">
    <property type="entry name" value="PQQ_syn_pqqB"/>
    <property type="match status" value="1"/>
</dbReference>
<evidence type="ECO:0000256" key="5">
    <source>
        <dbReference type="ARBA" id="ARBA00022905"/>
    </source>
</evidence>
<dbReference type="STRING" id="1082479.SAMN05216241_105146"/>
<reference evidence="8 9" key="1">
    <citation type="submission" date="2016-10" db="EMBL/GenBank/DDBJ databases">
        <authorList>
            <person name="de Groot N.N."/>
        </authorList>
    </citation>
    <scope>NUCLEOTIDE SEQUENCE [LARGE SCALE GENOMIC DNA]</scope>
    <source>
        <strain evidence="8 9">DSM 25584</strain>
    </source>
</reference>
<dbReference type="SUPFAM" id="SSF56281">
    <property type="entry name" value="Metallo-hydrolase/oxidoreductase"/>
    <property type="match status" value="1"/>
</dbReference>
<comment type="function">
    <text evidence="6">May be involved in the transport of PQQ or its precursor to the periplasm.</text>
</comment>
<dbReference type="InterPro" id="IPR011842">
    <property type="entry name" value="PQQ_synth_PqqB"/>
</dbReference>
<evidence type="ECO:0000313" key="9">
    <source>
        <dbReference type="Proteomes" id="UP000199415"/>
    </source>
</evidence>
<gene>
    <name evidence="6" type="primary">pqqB</name>
    <name evidence="8" type="ORF">SAMN05216241_105146</name>
</gene>
<evidence type="ECO:0000256" key="6">
    <source>
        <dbReference type="HAMAP-Rule" id="MF_00653"/>
    </source>
</evidence>
<dbReference type="HAMAP" id="MF_00653">
    <property type="entry name" value="PQQ_syn_PqqB"/>
    <property type="match status" value="1"/>
</dbReference>
<dbReference type="InterPro" id="IPR001279">
    <property type="entry name" value="Metallo-B-lactamas"/>
</dbReference>
<comment type="similarity">
    <text evidence="2 6">Belongs to the PqqB family.</text>
</comment>
<evidence type="ECO:0000256" key="1">
    <source>
        <dbReference type="ARBA" id="ARBA00004886"/>
    </source>
</evidence>
<dbReference type="Gene3D" id="3.60.15.10">
    <property type="entry name" value="Ribonuclease Z/Hydroxyacylglutathione hydrolase-like"/>
    <property type="match status" value="1"/>
</dbReference>
<dbReference type="OrthoDB" id="9778305at2"/>
<dbReference type="RefSeq" id="WP_090019772.1">
    <property type="nucleotide sequence ID" value="NZ_FNCE01000005.1"/>
</dbReference>
<evidence type="ECO:0000256" key="3">
    <source>
        <dbReference type="ARBA" id="ARBA00015084"/>
    </source>
</evidence>